<dbReference type="PANTHER" id="PTHR47894">
    <property type="entry name" value="HTH-TYPE TRANSCRIPTIONAL REGULATOR GADX"/>
    <property type="match status" value="1"/>
</dbReference>
<reference evidence="5 6" key="1">
    <citation type="submission" date="2019-07" db="EMBL/GenBank/DDBJ databases">
        <title>Tepidimonas thermarum AA-1 draft genome.</title>
        <authorList>
            <person name="Da Costa M.S."/>
            <person name="Froufe H.J.C."/>
            <person name="Egas C."/>
            <person name="Albuquerque L."/>
        </authorList>
    </citation>
    <scope>NUCLEOTIDE SEQUENCE [LARGE SCALE GENOMIC DNA]</scope>
    <source>
        <strain evidence="5 6">AA-1</strain>
    </source>
</reference>
<dbReference type="SUPFAM" id="SSF46689">
    <property type="entry name" value="Homeodomain-like"/>
    <property type="match status" value="1"/>
</dbReference>
<dbReference type="Pfam" id="PF12833">
    <property type="entry name" value="HTH_18"/>
    <property type="match status" value="1"/>
</dbReference>
<accession>A0A554X6E6</accession>
<evidence type="ECO:0000256" key="2">
    <source>
        <dbReference type="ARBA" id="ARBA00023125"/>
    </source>
</evidence>
<keyword evidence="3" id="KW-0804">Transcription</keyword>
<dbReference type="AlphaFoldDB" id="A0A554X6E6"/>
<feature type="domain" description="HTH araC/xylS-type" evidence="4">
    <location>
        <begin position="252"/>
        <end position="351"/>
    </location>
</feature>
<proteinExistence type="predicted"/>
<dbReference type="GO" id="GO:0005829">
    <property type="term" value="C:cytosol"/>
    <property type="evidence" value="ECO:0007669"/>
    <property type="project" value="TreeGrafter"/>
</dbReference>
<protein>
    <submittedName>
        <fullName evidence="5">Putative HTH-type transcriptional regulator</fullName>
    </submittedName>
</protein>
<sequence>MSPTAQRRAARRPPVAATPMAFVRAIALAYRLRGADPTEALRELGLNAADLADPDARLTSLPFERLALRAMRELDDEALGWFSRRLPWGSYGMLARASLSAPTLDVALKRWCRHHALLTDDITLSLQRTGGVAHLTLHERLAPGAALADVAERATLREFAHVSLLRNALGLAAWWIDARLPLLELDLAWPAPPHADVYGLLFAGARLRFGATHTQARLAADVLDEPLRRDEAALRAMLPQAIRLMVRPYHDRLLLERARQTLRAHPHADTRQLAALLHVSPRTLQRQLATAGTSVHALRDRVRRELAEQHLLRTNWPIKRVAAAAGFGHDKSFLRAFRAWTGMSPAVWRTRHRGAEPGPTDDHRS</sequence>
<dbReference type="Pfam" id="PF12625">
    <property type="entry name" value="Arabinose_bd"/>
    <property type="match status" value="1"/>
</dbReference>
<dbReference type="Proteomes" id="UP000318542">
    <property type="component" value="Unassembled WGS sequence"/>
</dbReference>
<name>A0A554X6E6_9BURK</name>
<evidence type="ECO:0000313" key="5">
    <source>
        <dbReference type="EMBL" id="TSE31414.1"/>
    </source>
</evidence>
<keyword evidence="1" id="KW-0805">Transcription regulation</keyword>
<dbReference type="Gene3D" id="1.10.10.60">
    <property type="entry name" value="Homeodomain-like"/>
    <property type="match status" value="1"/>
</dbReference>
<evidence type="ECO:0000313" key="6">
    <source>
        <dbReference type="Proteomes" id="UP000318542"/>
    </source>
</evidence>
<dbReference type="SMART" id="SM00342">
    <property type="entry name" value="HTH_ARAC"/>
    <property type="match status" value="1"/>
</dbReference>
<keyword evidence="6" id="KW-1185">Reference proteome</keyword>
<gene>
    <name evidence="5" type="ORF">Tther_00473</name>
</gene>
<dbReference type="GO" id="GO:0000976">
    <property type="term" value="F:transcription cis-regulatory region binding"/>
    <property type="evidence" value="ECO:0007669"/>
    <property type="project" value="TreeGrafter"/>
</dbReference>
<dbReference type="EMBL" id="VJOL01000005">
    <property type="protein sequence ID" value="TSE31414.1"/>
    <property type="molecule type" value="Genomic_DNA"/>
</dbReference>
<organism evidence="5 6">
    <name type="scientific">Tepidimonas thermarum</name>
    <dbReference type="NCBI Taxonomy" id="335431"/>
    <lineage>
        <taxon>Bacteria</taxon>
        <taxon>Pseudomonadati</taxon>
        <taxon>Pseudomonadota</taxon>
        <taxon>Betaproteobacteria</taxon>
        <taxon>Burkholderiales</taxon>
        <taxon>Tepidimonas</taxon>
    </lineage>
</organism>
<dbReference type="PROSITE" id="PS01124">
    <property type="entry name" value="HTH_ARAC_FAMILY_2"/>
    <property type="match status" value="1"/>
</dbReference>
<dbReference type="OrthoDB" id="6506763at2"/>
<dbReference type="InterPro" id="IPR009057">
    <property type="entry name" value="Homeodomain-like_sf"/>
</dbReference>
<evidence type="ECO:0000259" key="4">
    <source>
        <dbReference type="PROSITE" id="PS01124"/>
    </source>
</evidence>
<dbReference type="InterPro" id="IPR032687">
    <property type="entry name" value="AraC-type_N"/>
</dbReference>
<dbReference type="RefSeq" id="WP_143900508.1">
    <property type="nucleotide sequence ID" value="NZ_VJOL01000005.1"/>
</dbReference>
<evidence type="ECO:0000256" key="1">
    <source>
        <dbReference type="ARBA" id="ARBA00023015"/>
    </source>
</evidence>
<dbReference type="GO" id="GO:0003700">
    <property type="term" value="F:DNA-binding transcription factor activity"/>
    <property type="evidence" value="ECO:0007669"/>
    <property type="project" value="InterPro"/>
</dbReference>
<dbReference type="PANTHER" id="PTHR47894:SF1">
    <property type="entry name" value="HTH-TYPE TRANSCRIPTIONAL REGULATOR VQSM"/>
    <property type="match status" value="1"/>
</dbReference>
<keyword evidence="2" id="KW-0238">DNA-binding</keyword>
<dbReference type="InterPro" id="IPR018060">
    <property type="entry name" value="HTH_AraC"/>
</dbReference>
<comment type="caution">
    <text evidence="5">The sequence shown here is derived from an EMBL/GenBank/DDBJ whole genome shotgun (WGS) entry which is preliminary data.</text>
</comment>
<evidence type="ECO:0000256" key="3">
    <source>
        <dbReference type="ARBA" id="ARBA00023163"/>
    </source>
</evidence>